<feature type="domain" description="Adenylate kinase active site lid" evidence="7">
    <location>
        <begin position="358"/>
        <end position="393"/>
    </location>
</feature>
<dbReference type="InterPro" id="IPR007862">
    <property type="entry name" value="Adenylate_kinase_lid-dom"/>
</dbReference>
<dbReference type="Gene3D" id="3.40.50.300">
    <property type="entry name" value="P-loop containing nucleotide triphosphate hydrolases"/>
    <property type="match status" value="2"/>
</dbReference>
<comment type="similarity">
    <text evidence="1 5">Belongs to the adenylate kinase family.</text>
</comment>
<evidence type="ECO:0000256" key="6">
    <source>
        <dbReference type="SAM" id="MobiDB-lite"/>
    </source>
</evidence>
<evidence type="ECO:0000313" key="8">
    <source>
        <dbReference type="Proteomes" id="UP000095280"/>
    </source>
</evidence>
<organism evidence="8 9">
    <name type="scientific">Macrostomum lignano</name>
    <dbReference type="NCBI Taxonomy" id="282301"/>
    <lineage>
        <taxon>Eukaryota</taxon>
        <taxon>Metazoa</taxon>
        <taxon>Spiralia</taxon>
        <taxon>Lophotrochozoa</taxon>
        <taxon>Platyhelminthes</taxon>
        <taxon>Rhabditophora</taxon>
        <taxon>Macrostomorpha</taxon>
        <taxon>Macrostomida</taxon>
        <taxon>Macrostomidae</taxon>
        <taxon>Macrostomum</taxon>
    </lineage>
</organism>
<dbReference type="Proteomes" id="UP000095280">
    <property type="component" value="Unplaced"/>
</dbReference>
<feature type="region of interest" description="Disordered" evidence="6">
    <location>
        <begin position="145"/>
        <end position="183"/>
    </location>
</feature>
<evidence type="ECO:0000259" key="7">
    <source>
        <dbReference type="Pfam" id="PF05191"/>
    </source>
</evidence>
<sequence length="446" mass="49946">QTLFQPAAEDIKDPKAPAVRPPLDVAFIGPPGSGKGTQARRFADKFGVCHVDMGSMLRSAAARNEQFKASINQGRLIADDPVCELVAQQLDRPECDPGILLDGFPRTSGQAAKLDQMLSERRRSLSAVVQFDIPDDVATDRITGRLHHPGSGRVYHHSFQPPRVPGRDDATGESLTKRPDDFPDVMPRRLAAYRDLIGPVLQRYSQAGLLKRVDASKPADSSWGKQQQSGNVNAMFLGPPGSGKGTQSERFVRHFGVCHLDAGTMLRAVAKAESELGKRVRGLMNEGRLVDDQTICEIIEQNLDKPECKKGFLLDGFPRTQAQAERLDDMLGRRRQQLNGVVEFAIDDRLLEERIVGRLMHVPSGRVYHEKFRPPQVPGKDDVTGEPLTRRSDDNAETLRTRLAQYHEKTRPLTDYYGRRHLMHRLDASRSQDQVWQDLLRIFKQA</sequence>
<dbReference type="CDD" id="cd01428">
    <property type="entry name" value="ADK"/>
    <property type="match status" value="2"/>
</dbReference>
<dbReference type="SUPFAM" id="SSF57774">
    <property type="entry name" value="Microbial and mitochondrial ADK, insert 'zinc finger' domain"/>
    <property type="match status" value="1"/>
</dbReference>
<dbReference type="FunFam" id="3.40.50.300:FF:000106">
    <property type="entry name" value="Adenylate kinase mitochondrial"/>
    <property type="match status" value="1"/>
</dbReference>
<feature type="region of interest" description="Disordered" evidence="6">
    <location>
        <begin position="371"/>
        <end position="392"/>
    </location>
</feature>
<dbReference type="GO" id="GO:0004017">
    <property type="term" value="F:AMP kinase activity"/>
    <property type="evidence" value="ECO:0007669"/>
    <property type="project" value="InterPro"/>
</dbReference>
<dbReference type="SUPFAM" id="SSF52540">
    <property type="entry name" value="P-loop containing nucleoside triphosphate hydrolases"/>
    <property type="match status" value="2"/>
</dbReference>
<evidence type="ECO:0000256" key="1">
    <source>
        <dbReference type="ARBA" id="ARBA00007220"/>
    </source>
</evidence>
<dbReference type="InterPro" id="IPR027417">
    <property type="entry name" value="P-loop_NTPase"/>
</dbReference>
<evidence type="ECO:0000256" key="3">
    <source>
        <dbReference type="ARBA" id="ARBA00022741"/>
    </source>
</evidence>
<dbReference type="Pfam" id="PF05191">
    <property type="entry name" value="ADK_lid"/>
    <property type="match status" value="2"/>
</dbReference>
<feature type="domain" description="Adenylate kinase active site lid" evidence="7">
    <location>
        <begin position="145"/>
        <end position="180"/>
    </location>
</feature>
<dbReference type="InterPro" id="IPR033690">
    <property type="entry name" value="Adenylat_kinase_CS"/>
</dbReference>
<evidence type="ECO:0000313" key="9">
    <source>
        <dbReference type="WBParaSite" id="maker-uti_cns_0045408-snap-gene-0.5-mRNA-1"/>
    </source>
</evidence>
<dbReference type="NCBIfam" id="TIGR01351">
    <property type="entry name" value="adk"/>
    <property type="match status" value="2"/>
</dbReference>
<dbReference type="Pfam" id="PF00406">
    <property type="entry name" value="ADK"/>
    <property type="match status" value="2"/>
</dbReference>
<dbReference type="PRINTS" id="PR00094">
    <property type="entry name" value="ADENYLTKNASE"/>
</dbReference>
<feature type="compositionally biased region" description="Basic residues" evidence="6">
    <location>
        <begin position="145"/>
        <end position="156"/>
    </location>
</feature>
<evidence type="ECO:0000256" key="2">
    <source>
        <dbReference type="ARBA" id="ARBA00022679"/>
    </source>
</evidence>
<name>A0A1I8IZN0_9PLAT</name>
<protein>
    <submittedName>
        <fullName evidence="9">ADK_lid domain-containing protein</fullName>
    </submittedName>
</protein>
<dbReference type="GO" id="GO:0005524">
    <property type="term" value="F:ATP binding"/>
    <property type="evidence" value="ECO:0007669"/>
    <property type="project" value="InterPro"/>
</dbReference>
<dbReference type="HAMAP" id="MF_00235">
    <property type="entry name" value="Adenylate_kinase_Adk"/>
    <property type="match status" value="2"/>
</dbReference>
<dbReference type="PROSITE" id="PS00113">
    <property type="entry name" value="ADENYLATE_KINASE"/>
    <property type="match status" value="2"/>
</dbReference>
<evidence type="ECO:0000256" key="5">
    <source>
        <dbReference type="RuleBase" id="RU003330"/>
    </source>
</evidence>
<dbReference type="InterPro" id="IPR036193">
    <property type="entry name" value="ADK_active_lid_dom_sf"/>
</dbReference>
<dbReference type="AlphaFoldDB" id="A0A1I8IZN0"/>
<dbReference type="InterPro" id="IPR006259">
    <property type="entry name" value="Adenyl_kin_sub"/>
</dbReference>
<keyword evidence="3" id="KW-0547">Nucleotide-binding</keyword>
<proteinExistence type="inferred from homology"/>
<dbReference type="NCBIfam" id="NF001381">
    <property type="entry name" value="PRK00279.1-3"/>
    <property type="match status" value="1"/>
</dbReference>
<keyword evidence="2 5" id="KW-0808">Transferase</keyword>
<reference evidence="9" key="1">
    <citation type="submission" date="2016-11" db="UniProtKB">
        <authorList>
            <consortium name="WormBaseParasite"/>
        </authorList>
    </citation>
    <scope>IDENTIFICATION</scope>
</reference>
<keyword evidence="4 5" id="KW-0418">Kinase</keyword>
<dbReference type="InterPro" id="IPR000850">
    <property type="entry name" value="Adenylat/UMP-CMP_kin"/>
</dbReference>
<feature type="compositionally biased region" description="Basic and acidic residues" evidence="6">
    <location>
        <begin position="165"/>
        <end position="181"/>
    </location>
</feature>
<accession>A0A1I8IZN0</accession>
<keyword evidence="8" id="KW-1185">Reference proteome</keyword>
<dbReference type="WBParaSite" id="maker-uti_cns_0045408-snap-gene-0.5-mRNA-1">
    <property type="protein sequence ID" value="maker-uti_cns_0045408-snap-gene-0.5-mRNA-1"/>
    <property type="gene ID" value="maker-uti_cns_0045408-snap-gene-0.5"/>
</dbReference>
<evidence type="ECO:0000256" key="4">
    <source>
        <dbReference type="ARBA" id="ARBA00022777"/>
    </source>
</evidence>
<dbReference type="PANTHER" id="PTHR23359">
    <property type="entry name" value="NUCLEOTIDE KINASE"/>
    <property type="match status" value="1"/>
</dbReference>